<dbReference type="SUPFAM" id="SSF55729">
    <property type="entry name" value="Acyl-CoA N-acyltransferases (Nat)"/>
    <property type="match status" value="1"/>
</dbReference>
<feature type="domain" description="Bromo" evidence="14">
    <location>
        <begin position="558"/>
        <end position="628"/>
    </location>
</feature>
<dbReference type="InterPro" id="IPR016181">
    <property type="entry name" value="Acyl_CoA_acyltransferase"/>
</dbReference>
<evidence type="ECO:0000256" key="1">
    <source>
        <dbReference type="ARBA" id="ARBA00004123"/>
    </source>
</evidence>
<dbReference type="Gene3D" id="3.40.630.30">
    <property type="match status" value="1"/>
</dbReference>
<keyword evidence="9" id="KW-0804">Transcription</keyword>
<keyword evidence="10" id="KW-0539">Nucleus</keyword>
<name>A0A316Z6R0_9BASI</name>
<evidence type="ECO:0000256" key="12">
    <source>
        <dbReference type="PROSITE-ProRule" id="PRU00035"/>
    </source>
</evidence>
<feature type="compositionally biased region" description="Acidic residues" evidence="13">
    <location>
        <begin position="491"/>
        <end position="501"/>
    </location>
</feature>
<dbReference type="EMBL" id="KZ819295">
    <property type="protein sequence ID" value="PWN97467.1"/>
    <property type="molecule type" value="Genomic_DNA"/>
</dbReference>
<evidence type="ECO:0000256" key="3">
    <source>
        <dbReference type="ARBA" id="ARBA00013184"/>
    </source>
</evidence>
<dbReference type="PANTHER" id="PTHR45750:SF3">
    <property type="entry name" value="HISTONE ACETYLTRANSFERASE"/>
    <property type="match status" value="1"/>
</dbReference>
<evidence type="ECO:0000256" key="4">
    <source>
        <dbReference type="ARBA" id="ARBA00022679"/>
    </source>
</evidence>
<feature type="region of interest" description="Disordered" evidence="13">
    <location>
        <begin position="119"/>
        <end position="278"/>
    </location>
</feature>
<keyword evidence="7 12" id="KW-0103">Bromodomain</keyword>
<comment type="subcellular location">
    <subcellularLocation>
        <location evidence="1">Nucleus</location>
    </subcellularLocation>
</comment>
<keyword evidence="17" id="KW-1185">Reference proteome</keyword>
<dbReference type="Proteomes" id="UP000245946">
    <property type="component" value="Unassembled WGS sequence"/>
</dbReference>
<dbReference type="InterPro" id="IPR001487">
    <property type="entry name" value="Bromodomain"/>
</dbReference>
<dbReference type="STRING" id="58919.A0A316Z6R0"/>
<evidence type="ECO:0000313" key="17">
    <source>
        <dbReference type="Proteomes" id="UP000245946"/>
    </source>
</evidence>
<dbReference type="GO" id="GO:0010484">
    <property type="term" value="F:histone H3 acetyltransferase activity"/>
    <property type="evidence" value="ECO:0007669"/>
    <property type="project" value="TreeGrafter"/>
</dbReference>
<dbReference type="Gene3D" id="1.20.920.10">
    <property type="entry name" value="Bromodomain-like"/>
    <property type="match status" value="1"/>
</dbReference>
<evidence type="ECO:0000256" key="6">
    <source>
        <dbReference type="ARBA" id="ARBA00023015"/>
    </source>
</evidence>
<keyword evidence="4" id="KW-0808">Transferase</keyword>
<keyword evidence="11" id="KW-0012">Acyltransferase</keyword>
<dbReference type="CDD" id="cd05509">
    <property type="entry name" value="Bromo_gcn5_like"/>
    <property type="match status" value="1"/>
</dbReference>
<dbReference type="SMART" id="SM00297">
    <property type="entry name" value="BROMO"/>
    <property type="match status" value="1"/>
</dbReference>
<dbReference type="OrthoDB" id="1937912at2759"/>
<keyword evidence="5" id="KW-0156">Chromatin regulator</keyword>
<reference evidence="16 17" key="1">
    <citation type="journal article" date="2018" name="Mol. Biol. Evol.">
        <title>Broad Genomic Sampling Reveals a Smut Pathogenic Ancestry of the Fungal Clade Ustilaginomycotina.</title>
        <authorList>
            <person name="Kijpornyongpan T."/>
            <person name="Mondo S.J."/>
            <person name="Barry K."/>
            <person name="Sandor L."/>
            <person name="Lee J."/>
            <person name="Lipzen A."/>
            <person name="Pangilinan J."/>
            <person name="LaButti K."/>
            <person name="Hainaut M."/>
            <person name="Henrissat B."/>
            <person name="Grigoriev I.V."/>
            <person name="Spatafora J.W."/>
            <person name="Aime M.C."/>
        </authorList>
    </citation>
    <scope>NUCLEOTIDE SEQUENCE [LARGE SCALE GENOMIC DNA]</scope>
    <source>
        <strain evidence="16 17">MCA 4186</strain>
    </source>
</reference>
<dbReference type="FunFam" id="3.40.630.30:FF:000004">
    <property type="entry name" value="Histone acetyltransferase KAT2A"/>
    <property type="match status" value="1"/>
</dbReference>
<protein>
    <recommendedName>
        <fullName evidence="3">histone acetyltransferase</fullName>
        <ecNumber evidence="3">2.3.1.48</ecNumber>
    </recommendedName>
</protein>
<evidence type="ECO:0000256" key="13">
    <source>
        <dbReference type="SAM" id="MobiDB-lite"/>
    </source>
</evidence>
<dbReference type="SUPFAM" id="SSF47370">
    <property type="entry name" value="Bromodomain"/>
    <property type="match status" value="1"/>
</dbReference>
<evidence type="ECO:0000256" key="10">
    <source>
        <dbReference type="ARBA" id="ARBA00023242"/>
    </source>
</evidence>
<dbReference type="GO" id="GO:0045944">
    <property type="term" value="P:positive regulation of transcription by RNA polymerase II"/>
    <property type="evidence" value="ECO:0007669"/>
    <property type="project" value="TreeGrafter"/>
</dbReference>
<feature type="compositionally biased region" description="Basic and acidic residues" evidence="13">
    <location>
        <begin position="157"/>
        <end position="166"/>
    </location>
</feature>
<dbReference type="GeneID" id="37270215"/>
<dbReference type="CDD" id="cd04301">
    <property type="entry name" value="NAT_SF"/>
    <property type="match status" value="1"/>
</dbReference>
<evidence type="ECO:0000256" key="8">
    <source>
        <dbReference type="ARBA" id="ARBA00023159"/>
    </source>
</evidence>
<evidence type="ECO:0000256" key="9">
    <source>
        <dbReference type="ARBA" id="ARBA00023163"/>
    </source>
</evidence>
<evidence type="ECO:0000313" key="16">
    <source>
        <dbReference type="EMBL" id="PWN97467.1"/>
    </source>
</evidence>
<dbReference type="PANTHER" id="PTHR45750">
    <property type="entry name" value="GH11602P"/>
    <property type="match status" value="1"/>
</dbReference>
<proteinExistence type="inferred from homology"/>
<feature type="region of interest" description="Disordered" evidence="13">
    <location>
        <begin position="488"/>
        <end position="544"/>
    </location>
</feature>
<dbReference type="InterPro" id="IPR037800">
    <property type="entry name" value="GCN5"/>
</dbReference>
<feature type="domain" description="N-acetyltransferase" evidence="15">
    <location>
        <begin position="290"/>
        <end position="435"/>
    </location>
</feature>
<dbReference type="AlphaFoldDB" id="A0A316Z6R0"/>
<keyword evidence="8" id="KW-0010">Activator</keyword>
<feature type="compositionally biased region" description="Low complexity" evidence="13">
    <location>
        <begin position="135"/>
        <end position="153"/>
    </location>
</feature>
<evidence type="ECO:0000256" key="7">
    <source>
        <dbReference type="ARBA" id="ARBA00023117"/>
    </source>
</evidence>
<organism evidence="16 17">
    <name type="scientific">Tilletiopsis washingtonensis</name>
    <dbReference type="NCBI Taxonomy" id="58919"/>
    <lineage>
        <taxon>Eukaryota</taxon>
        <taxon>Fungi</taxon>
        <taxon>Dikarya</taxon>
        <taxon>Basidiomycota</taxon>
        <taxon>Ustilaginomycotina</taxon>
        <taxon>Exobasidiomycetes</taxon>
        <taxon>Entylomatales</taxon>
        <taxon>Entylomatales incertae sedis</taxon>
        <taxon>Tilletiopsis</taxon>
    </lineage>
</organism>
<dbReference type="GO" id="GO:0000123">
    <property type="term" value="C:histone acetyltransferase complex"/>
    <property type="evidence" value="ECO:0007669"/>
    <property type="project" value="TreeGrafter"/>
</dbReference>
<comment type="similarity">
    <text evidence="2">Belongs to the acetyltransferase family. GCN5 subfamily.</text>
</comment>
<dbReference type="RefSeq" id="XP_025597746.1">
    <property type="nucleotide sequence ID" value="XM_025742671.1"/>
</dbReference>
<evidence type="ECO:0000256" key="11">
    <source>
        <dbReference type="ARBA" id="ARBA00023315"/>
    </source>
</evidence>
<dbReference type="PROSITE" id="PS00633">
    <property type="entry name" value="BROMODOMAIN_1"/>
    <property type="match status" value="1"/>
</dbReference>
<dbReference type="EC" id="2.3.1.48" evidence="3"/>
<evidence type="ECO:0000256" key="2">
    <source>
        <dbReference type="ARBA" id="ARBA00008607"/>
    </source>
</evidence>
<feature type="compositionally biased region" description="Low complexity" evidence="13">
    <location>
        <begin position="178"/>
        <end position="189"/>
    </location>
</feature>
<dbReference type="InterPro" id="IPR000182">
    <property type="entry name" value="GNAT_dom"/>
</dbReference>
<dbReference type="InterPro" id="IPR018359">
    <property type="entry name" value="Bromodomain_CS"/>
</dbReference>
<gene>
    <name evidence="16" type="ORF">FA09DRAFT_330623</name>
</gene>
<accession>A0A316Z6R0</accession>
<dbReference type="GO" id="GO:0005634">
    <property type="term" value="C:nucleus"/>
    <property type="evidence" value="ECO:0007669"/>
    <property type="project" value="UniProtKB-SubCell"/>
</dbReference>
<evidence type="ECO:0000256" key="5">
    <source>
        <dbReference type="ARBA" id="ARBA00022853"/>
    </source>
</evidence>
<keyword evidence="6" id="KW-0805">Transcription regulation</keyword>
<dbReference type="Pfam" id="PF00439">
    <property type="entry name" value="Bromodomain"/>
    <property type="match status" value="1"/>
</dbReference>
<dbReference type="PRINTS" id="PR00503">
    <property type="entry name" value="BROMODOMAIN"/>
</dbReference>
<evidence type="ECO:0000259" key="15">
    <source>
        <dbReference type="PROSITE" id="PS51186"/>
    </source>
</evidence>
<dbReference type="PROSITE" id="PS50014">
    <property type="entry name" value="BROMODOMAIN_2"/>
    <property type="match status" value="1"/>
</dbReference>
<evidence type="ECO:0000259" key="14">
    <source>
        <dbReference type="PROSITE" id="PS50014"/>
    </source>
</evidence>
<dbReference type="InterPro" id="IPR036427">
    <property type="entry name" value="Bromodomain-like_sf"/>
</dbReference>
<dbReference type="Pfam" id="PF00583">
    <property type="entry name" value="Acetyltransf_1"/>
    <property type="match status" value="1"/>
</dbReference>
<sequence>MPALFYPRPSLSLAPAAAALTLARHTPCAACDCAGLRPTKDEDVELRDGEPGAEDEEAEAWRWDCRCGCERGHVRTEEQEERTRRLRVANRIDDLLADAGHLEDFDWTDEDVTSLRKQMASSGASLSRPKRGRSISEASSASLSSAAGTLSRAPSPRHAEPDEPLVKRRKLVGLVEHASTSSSSRASSSGPLTPQDDVVLLPSISNGDGEGHGKRPARSQKGLPDGAASADGAAQPEVEPAPPPSKDEVAQGADLDLASKGVSIDTGDTVDPEPPRKERPAVIEERAGLIQFRVVENDGQPESMIVLTGLKNIFQRQLPMMPREYITRLVLDRNHRSLAIVKRGLHVVGGITYRPFDQHRFAEIVFCAITSTEQVKGYGNHLMNHLKDHVKASSEVMHFLTYADNYAIGYFKKQGFTKEITLPRPNWVGYIKDYEGGTLMQCSMVPRVHYLSAQDLLISQRRLVLEKIRQISRSHIVHRGLKVFREHAGADDDDEDDDDDEKPLAESGKERKPKYRIDPSLVPGLKESGWTPEMDELSRRPKRGPHHSLMRHIIAELNNHQSAWPFVAPVDANSVADYYKVIQHPMDLGTMETKLENNAYATVEDLTADVRLIASNCRTYNGASNQYTKLANQLERHFDKELPGWKQSYGIL</sequence>
<dbReference type="PROSITE" id="PS51186">
    <property type="entry name" value="GNAT"/>
    <property type="match status" value="1"/>
</dbReference>